<dbReference type="Gene3D" id="2.40.40.20">
    <property type="match status" value="1"/>
</dbReference>
<dbReference type="InterPro" id="IPR006592">
    <property type="entry name" value="RNA_pol_N"/>
</dbReference>
<dbReference type="FunFam" id="1.10.274.100:FF:000005">
    <property type="entry name" value="DNA-directed RNA polymerase subunit"/>
    <property type="match status" value="1"/>
</dbReference>
<keyword evidence="8" id="KW-0862">Zinc</keyword>
<dbReference type="OrthoDB" id="270392at2759"/>
<dbReference type="InterPro" id="IPR007083">
    <property type="entry name" value="RNA_pol_Rpb1_4"/>
</dbReference>
<dbReference type="CDD" id="cd02736">
    <property type="entry name" value="RNAP_III_Rpc1_C"/>
    <property type="match status" value="1"/>
</dbReference>
<evidence type="ECO:0000256" key="7">
    <source>
        <dbReference type="ARBA" id="ARBA00022723"/>
    </source>
</evidence>
<dbReference type="SMART" id="SM00663">
    <property type="entry name" value="RPOLA_N"/>
    <property type="match status" value="1"/>
</dbReference>
<dbReference type="VEuPathDB" id="FungiDB:VP01_1239g1"/>
<dbReference type="SUPFAM" id="SSF64484">
    <property type="entry name" value="beta and beta-prime subunits of DNA dependent RNA-polymerase"/>
    <property type="match status" value="1"/>
</dbReference>
<dbReference type="Proteomes" id="UP000037035">
    <property type="component" value="Unassembled WGS sequence"/>
</dbReference>
<dbReference type="InterPro" id="IPR000722">
    <property type="entry name" value="RNA_pol_asu"/>
</dbReference>
<evidence type="ECO:0000256" key="6">
    <source>
        <dbReference type="ARBA" id="ARBA00022695"/>
    </source>
</evidence>
<evidence type="ECO:0000256" key="13">
    <source>
        <dbReference type="RuleBase" id="RU004279"/>
    </source>
</evidence>
<dbReference type="Gene3D" id="1.10.150.390">
    <property type="match status" value="1"/>
</dbReference>
<dbReference type="Pfam" id="PF04983">
    <property type="entry name" value="RNA_pol_Rpb1_3"/>
    <property type="match status" value="1"/>
</dbReference>
<dbReference type="PANTHER" id="PTHR48446:SF1">
    <property type="entry name" value="DNA-DIRECTED RNA POLYMERASE SUBUNIT BETA' N-TERMINAL SECTION"/>
    <property type="match status" value="1"/>
</dbReference>
<evidence type="ECO:0000256" key="12">
    <source>
        <dbReference type="ARBA" id="ARBA00048552"/>
    </source>
</evidence>
<dbReference type="Gene3D" id="6.20.50.80">
    <property type="match status" value="1"/>
</dbReference>
<gene>
    <name evidence="16" type="ORF">VP01_1239g1</name>
</gene>
<dbReference type="InterPro" id="IPR007080">
    <property type="entry name" value="RNA_pol_Rpb1_1"/>
</dbReference>
<name>A0A0L6VPM5_9BASI</name>
<dbReference type="EMBL" id="LAVV01002665">
    <property type="protein sequence ID" value="KNZ62668.1"/>
    <property type="molecule type" value="Genomic_DNA"/>
</dbReference>
<evidence type="ECO:0000256" key="3">
    <source>
        <dbReference type="ARBA" id="ARBA00011206"/>
    </source>
</evidence>
<dbReference type="FunFam" id="3.30.1490.180:FF:000002">
    <property type="entry name" value="DNA-directed RNA polymerase subunit"/>
    <property type="match status" value="1"/>
</dbReference>
<dbReference type="Pfam" id="PF04997">
    <property type="entry name" value="RNA_pol_Rpb1_1"/>
    <property type="match status" value="1"/>
</dbReference>
<evidence type="ECO:0000259" key="15">
    <source>
        <dbReference type="SMART" id="SM00663"/>
    </source>
</evidence>
<dbReference type="Gene3D" id="3.30.1490.180">
    <property type="entry name" value="RNA polymerase ii"/>
    <property type="match status" value="1"/>
</dbReference>
<comment type="catalytic activity">
    <reaction evidence="12 13">
        <text>RNA(n) + a ribonucleoside 5'-triphosphate = RNA(n+1) + diphosphate</text>
        <dbReference type="Rhea" id="RHEA:21248"/>
        <dbReference type="Rhea" id="RHEA-COMP:14527"/>
        <dbReference type="Rhea" id="RHEA-COMP:17342"/>
        <dbReference type="ChEBI" id="CHEBI:33019"/>
        <dbReference type="ChEBI" id="CHEBI:61557"/>
        <dbReference type="ChEBI" id="CHEBI:140395"/>
        <dbReference type="EC" id="2.7.7.6"/>
    </reaction>
</comment>
<dbReference type="PANTHER" id="PTHR48446">
    <property type="entry name" value="DNA-DIRECTED RNA POLYMERASE SUBUNIT BETA' N-TERMINAL SECTION"/>
    <property type="match status" value="1"/>
</dbReference>
<comment type="caution">
    <text evidence="16">The sequence shown here is derived from an EMBL/GenBank/DDBJ whole genome shotgun (WGS) entry which is preliminary data.</text>
</comment>
<feature type="domain" description="RNA polymerase N-terminal" evidence="15">
    <location>
        <begin position="318"/>
        <end position="641"/>
    </location>
</feature>
<feature type="compositionally biased region" description="Basic and acidic residues" evidence="14">
    <location>
        <begin position="1"/>
        <end position="12"/>
    </location>
</feature>
<dbReference type="GO" id="GO:0046872">
    <property type="term" value="F:metal ion binding"/>
    <property type="evidence" value="ECO:0007669"/>
    <property type="project" value="UniProtKB-KW"/>
</dbReference>
<organism evidence="16 17">
    <name type="scientific">Puccinia sorghi</name>
    <dbReference type="NCBI Taxonomy" id="27349"/>
    <lineage>
        <taxon>Eukaryota</taxon>
        <taxon>Fungi</taxon>
        <taxon>Dikarya</taxon>
        <taxon>Basidiomycota</taxon>
        <taxon>Pucciniomycotina</taxon>
        <taxon>Pucciniomycetes</taxon>
        <taxon>Pucciniales</taxon>
        <taxon>Pucciniaceae</taxon>
        <taxon>Puccinia</taxon>
    </lineage>
</organism>
<keyword evidence="17" id="KW-1185">Reference proteome</keyword>
<evidence type="ECO:0000256" key="11">
    <source>
        <dbReference type="ARBA" id="ARBA00023242"/>
    </source>
</evidence>
<sequence length="1482" mass="165547">MHAVAESHRDEADSAAGSTSENVSRIEATLTDETIINEWVTDLGRSRKHIQFSVLSSQEIVALSEYESTQRDLYSMVGSETNGLVIPGAAEPLVKKPAKGGVLDSRLGTSDKSGTCGTCNAKMADCVGHYSYIKLILPVFHIGYFRAVIQMLQDICKVSRINHLHLISLDLWRAGYFWNNSQTCARVLLSEEDRRLYLIKFRRPNLENLQRQHLAKQVNTACRKIITCPYCGATNGTVKKVGALRIVHEKFRAKKKADELAAFKDTFMTAIKETKELVPHLHKAQEDMNPLRVLNLFRRITPSDCELLGLDPEVGRPEEYIWQYIHVPPVCIRPSVAQEAATNEDDLTVKLTEIIFTNTLIKTGLVKGVPTQNIMEQWEFMQLSVAMYINAELPGVPSQMASGRFFKPIKGFCQRLKGKTGRFRGNLSGKRVDFSGRTVISPDPNLSITEVAVPDRVAKILTYPERVTAHNIARLRQCIRNGPDIHPGANYLVAGSLSNASGSAPAFKRSLKFGNRHHIANTLRLGDTVERHLHDGDVVLFNRQPSLHKLSIMSHRAKIRPWRTFRFNECVCTPYNADFDGDEMNLREVFHLPSAYVPQTEEARTEATELMNIKYNLVTPRNGEPIIAATQDFITASFLLSRKDNFYDRQQFSQILQYLSDATLHIDLPPPVIWKPVRLWTGKQVFNVLMRPNKASPVKVNVEAKCATHQKAAPEYLPDMSPNDGWLVIQNSEIMCGVVDKAIVGGGKKDSIFAVINCDFGPDEAVKAMNRLAKVSARWLANMGFSIGVGDVTPGERLSTQKNALVAKAYKETDELIQQSKAGKLETLPGRDLDQTLEAMISGVLSKVRDSLGEICSKINVAQMVACVGQQIISGNRIPDGFQDRSLPHFHKKAKEPPAKGFVRNSFHSGLRATEFLFHAISGREGLVDTAVKTAETGYMQRRLMKALEDLATRYDDSVRNSVGGVVQFTYGDDGLDPTYLEGDGEPVEFARTWRHTKATVSHLDGRGLHPYEIIQLVTDGLAQPRFTTACTQRFRDSVLDFMVERVAKPAANFRQCYGMYPALELEGDWDEYTDLSAGVREANKKIVANKTQVTLKQIETFLDHCWKKYVKAKVLLWARSTFHFAGVASMNITLGVPRIKEIINASKLINGPIINAPLVANRNERSARIVKARLEKTYLGDVNDQSHLSSKKCIPTTPCTLVSTLIWKPFSACRRIPLQLEVTLDSIKWSIINAPKLKISADVCLLDTSLKENPCLLYLTSQQIQVIPRKNRIRVYVDTNLADGEKVLPFYQKLMFLRRVLPGVVIKGLPKAGRTVINKNSSNEYELLVEGYGLLDVMTTDGVVGTRTMPNHIMEAQSVLGIEAARNCIIKEISYTMDSHGLKVDPRHMMLLGDIMCYKGEVLGITRFGIAKMKDSVLMLASFEKTTDHLFDAALYSKRDAIEGVSECIIMGNPANEIGTSAACLVSEVPKLPPRRKVLFY</sequence>
<dbReference type="InterPro" id="IPR044893">
    <property type="entry name" value="RNA_pol_Rpb1_clamp_domain"/>
</dbReference>
<dbReference type="InterPro" id="IPR035698">
    <property type="entry name" value="RNAP_III_Rpc1_C"/>
</dbReference>
<dbReference type="Gene3D" id="6.10.250.2940">
    <property type="match status" value="1"/>
</dbReference>
<dbReference type="InterPro" id="IPR042102">
    <property type="entry name" value="RNA_pol_Rpb1_3_sf"/>
</dbReference>
<dbReference type="GO" id="GO:0003677">
    <property type="term" value="F:DNA binding"/>
    <property type="evidence" value="ECO:0007669"/>
    <property type="project" value="InterPro"/>
</dbReference>
<evidence type="ECO:0000313" key="17">
    <source>
        <dbReference type="Proteomes" id="UP000037035"/>
    </source>
</evidence>
<comment type="subunit">
    <text evidence="3">Component of the RNA polymerase III (Pol III) complex consisting of 17 subunits.</text>
</comment>
<evidence type="ECO:0000256" key="5">
    <source>
        <dbReference type="ARBA" id="ARBA00022679"/>
    </source>
</evidence>
<dbReference type="Gene3D" id="1.10.274.100">
    <property type="entry name" value="RNA polymerase Rpb1, domain 3"/>
    <property type="match status" value="1"/>
</dbReference>
<evidence type="ECO:0000256" key="2">
    <source>
        <dbReference type="ARBA" id="ARBA00006460"/>
    </source>
</evidence>
<keyword evidence="11" id="KW-0539">Nucleus</keyword>
<dbReference type="STRING" id="27349.A0A0L6VPM5"/>
<dbReference type="Pfam" id="PF04998">
    <property type="entry name" value="RNA_pol_Rpb1_5"/>
    <property type="match status" value="2"/>
</dbReference>
<protein>
    <recommendedName>
        <fullName evidence="13">DNA-directed RNA polymerase subunit</fullName>
        <ecNumber evidence="13">2.7.7.6</ecNumber>
    </recommendedName>
</protein>
<dbReference type="FunFam" id="2.40.40.20:FF:000019">
    <property type="entry name" value="DNA-directed RNA polymerase II subunit RPB1"/>
    <property type="match status" value="1"/>
</dbReference>
<dbReference type="GO" id="GO:0003899">
    <property type="term" value="F:DNA-directed RNA polymerase activity"/>
    <property type="evidence" value="ECO:0007669"/>
    <property type="project" value="UniProtKB-EC"/>
</dbReference>
<dbReference type="Pfam" id="PF05000">
    <property type="entry name" value="RNA_pol_Rpb1_4"/>
    <property type="match status" value="1"/>
</dbReference>
<dbReference type="InterPro" id="IPR007066">
    <property type="entry name" value="RNA_pol_Rpb1_3"/>
</dbReference>
<accession>A0A0L6VPM5</accession>
<keyword evidence="5 13" id="KW-0808">Transferase</keyword>
<keyword evidence="7" id="KW-0479">Metal-binding</keyword>
<evidence type="ECO:0000256" key="10">
    <source>
        <dbReference type="ARBA" id="ARBA00023163"/>
    </source>
</evidence>
<dbReference type="CDD" id="cd02583">
    <property type="entry name" value="RNAP_III_RPC1_N"/>
    <property type="match status" value="1"/>
</dbReference>
<evidence type="ECO:0000313" key="16">
    <source>
        <dbReference type="EMBL" id="KNZ62668.1"/>
    </source>
</evidence>
<reference evidence="16 17" key="1">
    <citation type="submission" date="2015-08" db="EMBL/GenBank/DDBJ databases">
        <title>Next Generation Sequencing and Analysis of the Genome of Puccinia sorghi L Schw, the Causal Agent of Maize Common Rust.</title>
        <authorList>
            <person name="Rochi L."/>
            <person name="Burguener G."/>
            <person name="Darino M."/>
            <person name="Turjanski A."/>
            <person name="Kreff E."/>
            <person name="Dieguez M.J."/>
            <person name="Sacco F."/>
        </authorList>
    </citation>
    <scope>NUCLEOTIDE SEQUENCE [LARGE SCALE GENOMIC DNA]</scope>
    <source>
        <strain evidence="16 17">RO10H11247</strain>
    </source>
</reference>
<evidence type="ECO:0000256" key="9">
    <source>
        <dbReference type="ARBA" id="ARBA00022842"/>
    </source>
</evidence>
<comment type="subcellular location">
    <subcellularLocation>
        <location evidence="1">Nucleus</location>
    </subcellularLocation>
</comment>
<keyword evidence="4 13" id="KW-0240">DNA-directed RNA polymerase</keyword>
<feature type="region of interest" description="Disordered" evidence="14">
    <location>
        <begin position="1"/>
        <end position="24"/>
    </location>
</feature>
<evidence type="ECO:0000256" key="8">
    <source>
        <dbReference type="ARBA" id="ARBA00022833"/>
    </source>
</evidence>
<dbReference type="InterPro" id="IPR015700">
    <property type="entry name" value="RPC1"/>
</dbReference>
<proteinExistence type="inferred from homology"/>
<dbReference type="FunFam" id="1.10.150.390:FF:000004">
    <property type="entry name" value="DNA-directed RNA polymerase subunit"/>
    <property type="match status" value="1"/>
</dbReference>
<dbReference type="GO" id="GO:0005634">
    <property type="term" value="C:nucleus"/>
    <property type="evidence" value="ECO:0007669"/>
    <property type="project" value="UniProtKB-SubCell"/>
</dbReference>
<keyword evidence="10 13" id="KW-0804">Transcription</keyword>
<comment type="function">
    <text evidence="13">DNA-dependent RNA polymerase catalyzes the transcription of DNA into RNA using the four ribonucleoside triphosphates as substrates.</text>
</comment>
<evidence type="ECO:0000256" key="1">
    <source>
        <dbReference type="ARBA" id="ARBA00004123"/>
    </source>
</evidence>
<dbReference type="InterPro" id="IPR035697">
    <property type="entry name" value="RNAP_III_RPC1_N"/>
</dbReference>
<dbReference type="Gene3D" id="4.10.860.120">
    <property type="entry name" value="RNA polymerase II, clamp domain"/>
    <property type="match status" value="1"/>
</dbReference>
<dbReference type="Pfam" id="PF00623">
    <property type="entry name" value="RNA_pol_Rpb1_2"/>
    <property type="match status" value="1"/>
</dbReference>
<dbReference type="InterPro" id="IPR038120">
    <property type="entry name" value="Rpb1_funnel_sf"/>
</dbReference>
<dbReference type="InterPro" id="IPR007081">
    <property type="entry name" value="RNA_pol_Rpb1_5"/>
</dbReference>
<dbReference type="GO" id="GO:0000428">
    <property type="term" value="C:DNA-directed RNA polymerase complex"/>
    <property type="evidence" value="ECO:0007669"/>
    <property type="project" value="UniProtKB-KW"/>
</dbReference>
<dbReference type="GO" id="GO:0006351">
    <property type="term" value="P:DNA-templated transcription"/>
    <property type="evidence" value="ECO:0007669"/>
    <property type="project" value="InterPro"/>
</dbReference>
<evidence type="ECO:0000256" key="4">
    <source>
        <dbReference type="ARBA" id="ARBA00022478"/>
    </source>
</evidence>
<evidence type="ECO:0000256" key="14">
    <source>
        <dbReference type="SAM" id="MobiDB-lite"/>
    </source>
</evidence>
<dbReference type="Gene3D" id="1.10.132.30">
    <property type="match status" value="2"/>
</dbReference>
<comment type="similarity">
    <text evidence="2 13">Belongs to the RNA polymerase beta' chain family.</text>
</comment>
<dbReference type="EC" id="2.7.7.6" evidence="13"/>
<keyword evidence="6 13" id="KW-0548">Nucleotidyltransferase</keyword>
<keyword evidence="9" id="KW-0460">Magnesium</keyword>